<dbReference type="PANTHER" id="PTHR24421:SF10">
    <property type="entry name" value="NITRATE_NITRITE SENSOR PROTEIN NARQ"/>
    <property type="match status" value="1"/>
</dbReference>
<dbReference type="SUPFAM" id="SSF55874">
    <property type="entry name" value="ATPase domain of HSP90 chaperone/DNA topoisomerase II/histidine kinase"/>
    <property type="match status" value="1"/>
</dbReference>
<evidence type="ECO:0000256" key="5">
    <source>
        <dbReference type="ARBA" id="ARBA00022741"/>
    </source>
</evidence>
<dbReference type="InterPro" id="IPR036890">
    <property type="entry name" value="HATPase_C_sf"/>
</dbReference>
<reference evidence="12 13" key="1">
    <citation type="submission" date="2022-06" db="EMBL/GenBank/DDBJ databases">
        <title>Genomic Encyclopedia of Archaeal and Bacterial Type Strains, Phase II (KMG-II): from individual species to whole genera.</title>
        <authorList>
            <person name="Goeker M."/>
        </authorList>
    </citation>
    <scope>NUCLEOTIDE SEQUENCE [LARGE SCALE GENOMIC DNA]</scope>
    <source>
        <strain evidence="12 13">DSM 44255</strain>
    </source>
</reference>
<dbReference type="InterPro" id="IPR011712">
    <property type="entry name" value="Sig_transdc_His_kin_sub3_dim/P"/>
</dbReference>
<protein>
    <recommendedName>
        <fullName evidence="2">histidine kinase</fullName>
        <ecNumber evidence="2">2.7.13.3</ecNumber>
    </recommendedName>
</protein>
<dbReference type="CDD" id="cd16917">
    <property type="entry name" value="HATPase_UhpB-NarQ-NarX-like"/>
    <property type="match status" value="1"/>
</dbReference>
<evidence type="ECO:0000313" key="13">
    <source>
        <dbReference type="Proteomes" id="UP001205185"/>
    </source>
</evidence>
<feature type="transmembrane region" description="Helical" evidence="9">
    <location>
        <begin position="91"/>
        <end position="109"/>
    </location>
</feature>
<accession>A0ABT1IC81</accession>
<keyword evidence="9" id="KW-0472">Membrane</keyword>
<evidence type="ECO:0000256" key="8">
    <source>
        <dbReference type="ARBA" id="ARBA00023012"/>
    </source>
</evidence>
<comment type="caution">
    <text evidence="12">The sequence shown here is derived from an EMBL/GenBank/DDBJ whole genome shotgun (WGS) entry which is preliminary data.</text>
</comment>
<evidence type="ECO:0000256" key="4">
    <source>
        <dbReference type="ARBA" id="ARBA00022679"/>
    </source>
</evidence>
<comment type="catalytic activity">
    <reaction evidence="1">
        <text>ATP + protein L-histidine = ADP + protein N-phospho-L-histidine.</text>
        <dbReference type="EC" id="2.7.13.3"/>
    </reaction>
</comment>
<proteinExistence type="predicted"/>
<sequence length="353" mass="37761">MASALLVVLVVGLAGNYLRDDHSWRLSASAAAGLVLGAALVLRRRFPVAVFGVIAVVSLTAAALGVLWDPFLALSLALYAVVVALPQRKAAIAAATGGGVVVAAVLLSWSSPWTYVAGLPLLGIAWVSGRAVQSRQEQTARFERQREERILADERLRIAREVHDVLTHGMGLIAVRSGVALHIAREWPEEARETVRVIEETSRHALAEMRRLLHMLREDADLAPAPGLAGLAELAERAAMAEVEVALSVAAEDVPESVGLNAYRIVQEALTNVVKHAAPARCRVSVTAEDSEVRIEVADDGSRPVPAERRRGHGLVGMEERVALYGGEFSAGPRPEGGFLVRASLPYRTEGDT</sequence>
<feature type="transmembrane region" description="Helical" evidence="9">
    <location>
        <begin position="48"/>
        <end position="64"/>
    </location>
</feature>
<evidence type="ECO:0000256" key="3">
    <source>
        <dbReference type="ARBA" id="ARBA00022553"/>
    </source>
</evidence>
<keyword evidence="6 12" id="KW-0418">Kinase</keyword>
<evidence type="ECO:0000256" key="2">
    <source>
        <dbReference type="ARBA" id="ARBA00012438"/>
    </source>
</evidence>
<keyword evidence="9" id="KW-1133">Transmembrane helix</keyword>
<evidence type="ECO:0000256" key="7">
    <source>
        <dbReference type="ARBA" id="ARBA00022840"/>
    </source>
</evidence>
<dbReference type="PANTHER" id="PTHR24421">
    <property type="entry name" value="NITRATE/NITRITE SENSOR PROTEIN NARX-RELATED"/>
    <property type="match status" value="1"/>
</dbReference>
<evidence type="ECO:0000259" key="11">
    <source>
        <dbReference type="Pfam" id="PF07730"/>
    </source>
</evidence>
<evidence type="ECO:0000259" key="10">
    <source>
        <dbReference type="Pfam" id="PF02518"/>
    </source>
</evidence>
<feature type="domain" description="Histidine kinase/HSP90-like ATPase" evidence="10">
    <location>
        <begin position="262"/>
        <end position="348"/>
    </location>
</feature>
<keyword evidence="7" id="KW-0067">ATP-binding</keyword>
<organism evidence="12 13">
    <name type="scientific">Actinokineospora diospyrosa</name>
    <dbReference type="NCBI Taxonomy" id="103728"/>
    <lineage>
        <taxon>Bacteria</taxon>
        <taxon>Bacillati</taxon>
        <taxon>Actinomycetota</taxon>
        <taxon>Actinomycetes</taxon>
        <taxon>Pseudonocardiales</taxon>
        <taxon>Pseudonocardiaceae</taxon>
        <taxon>Actinokineospora</taxon>
    </lineage>
</organism>
<evidence type="ECO:0000256" key="1">
    <source>
        <dbReference type="ARBA" id="ARBA00000085"/>
    </source>
</evidence>
<dbReference type="Proteomes" id="UP001205185">
    <property type="component" value="Unassembled WGS sequence"/>
</dbReference>
<keyword evidence="4" id="KW-0808">Transferase</keyword>
<dbReference type="EMBL" id="JAMTCO010000006">
    <property type="protein sequence ID" value="MCP2270168.1"/>
    <property type="molecule type" value="Genomic_DNA"/>
</dbReference>
<dbReference type="EC" id="2.7.13.3" evidence="2"/>
<dbReference type="Gene3D" id="1.20.5.1930">
    <property type="match status" value="1"/>
</dbReference>
<dbReference type="RefSeq" id="WP_253887153.1">
    <property type="nucleotide sequence ID" value="NZ_BAAAVB010000013.1"/>
</dbReference>
<feature type="transmembrane region" description="Helical" evidence="9">
    <location>
        <begin position="24"/>
        <end position="41"/>
    </location>
</feature>
<keyword evidence="13" id="KW-1185">Reference proteome</keyword>
<dbReference type="Pfam" id="PF07730">
    <property type="entry name" value="HisKA_3"/>
    <property type="match status" value="1"/>
</dbReference>
<evidence type="ECO:0000256" key="6">
    <source>
        <dbReference type="ARBA" id="ARBA00022777"/>
    </source>
</evidence>
<dbReference type="GO" id="GO:0016301">
    <property type="term" value="F:kinase activity"/>
    <property type="evidence" value="ECO:0007669"/>
    <property type="project" value="UniProtKB-KW"/>
</dbReference>
<gene>
    <name evidence="12" type="ORF">LV75_002669</name>
</gene>
<keyword evidence="9" id="KW-0812">Transmembrane</keyword>
<keyword evidence="5" id="KW-0547">Nucleotide-binding</keyword>
<dbReference type="Pfam" id="PF02518">
    <property type="entry name" value="HATPase_c"/>
    <property type="match status" value="1"/>
</dbReference>
<dbReference type="InterPro" id="IPR050482">
    <property type="entry name" value="Sensor_HK_TwoCompSys"/>
</dbReference>
<evidence type="ECO:0000256" key="9">
    <source>
        <dbReference type="SAM" id="Phobius"/>
    </source>
</evidence>
<feature type="domain" description="Signal transduction histidine kinase subgroup 3 dimerisation and phosphoacceptor" evidence="11">
    <location>
        <begin position="154"/>
        <end position="220"/>
    </location>
</feature>
<dbReference type="Gene3D" id="3.30.565.10">
    <property type="entry name" value="Histidine kinase-like ATPase, C-terminal domain"/>
    <property type="match status" value="1"/>
</dbReference>
<name>A0ABT1IC81_9PSEU</name>
<keyword evidence="3" id="KW-0597">Phosphoprotein</keyword>
<keyword evidence="8" id="KW-0902">Two-component regulatory system</keyword>
<evidence type="ECO:0000313" key="12">
    <source>
        <dbReference type="EMBL" id="MCP2270168.1"/>
    </source>
</evidence>
<dbReference type="InterPro" id="IPR003594">
    <property type="entry name" value="HATPase_dom"/>
</dbReference>